<dbReference type="PANTHER" id="PTHR19375">
    <property type="entry name" value="HEAT SHOCK PROTEIN 70KDA"/>
    <property type="match status" value="1"/>
</dbReference>
<keyword evidence="3 4" id="KW-0067">ATP-binding</keyword>
<organism evidence="5 6">
    <name type="scientific">Dethiosulfovibrio marinus</name>
    <dbReference type="NCBI Taxonomy" id="133532"/>
    <lineage>
        <taxon>Bacteria</taxon>
        <taxon>Thermotogati</taxon>
        <taxon>Synergistota</taxon>
        <taxon>Synergistia</taxon>
        <taxon>Synergistales</taxon>
        <taxon>Dethiosulfovibrionaceae</taxon>
        <taxon>Dethiosulfovibrio</taxon>
    </lineage>
</organism>
<dbReference type="Proteomes" id="UP001200430">
    <property type="component" value="Unassembled WGS sequence"/>
</dbReference>
<proteinExistence type="inferred from homology"/>
<sequence>MRSERIVLGIDLGTRYALAAVHKDLEGAVLIPNRWGEVKTPSVVCFDRGKWLVGEEARRMVSRPDRRCWWDVKRHLGSDWYPSVGGRNRSAQEMLVPLISEIREDCEAFLGHVVTDCVLTVPAQFSFLERSAAARAAREAGFEEVRILNEPTAAALFCESSGRILVFDFGGGTVDLSVVERDGDTWQVLESLGDSSVGGVELDKALLRYLADRLGVSFEEDDPMYGLLMVEAERLKCELSFREKLTWNPPLSLVGDQRELPLSRLDLERLFMPLIRKAIDLAVLLCRRHEPQSVVMVGGSSRIPVLRRMLSEEITIPVRMGRCPDEAVALGAAMYGVNGENRLLLDVLSESLGVIAFDGTPVPLLGKGHPLPARSDRAFRSVSDGDFRLRLYQGDHLSRRRCREIARLDLKGMKEGERVDLNFRIDPGGLLNVVLSREFGDSIHIAPMELGVTSRKGEDKLSLSSLEIRIARLSPGLSPEQQDKINEAFRKVSLMRDLEPLLYEDGIGELARMTSALEDVIMG</sequence>
<dbReference type="PRINTS" id="PR00301">
    <property type="entry name" value="HEATSHOCK70"/>
</dbReference>
<dbReference type="Pfam" id="PF00012">
    <property type="entry name" value="HSP70"/>
    <property type="match status" value="2"/>
</dbReference>
<dbReference type="InterPro" id="IPR029047">
    <property type="entry name" value="HSP70_peptide-bd_sf"/>
</dbReference>
<dbReference type="Gene3D" id="3.30.420.40">
    <property type="match status" value="2"/>
</dbReference>
<dbReference type="InterPro" id="IPR043129">
    <property type="entry name" value="ATPase_NBD"/>
</dbReference>
<dbReference type="PROSITE" id="PS00329">
    <property type="entry name" value="HSP70_2"/>
    <property type="match status" value="1"/>
</dbReference>
<dbReference type="SUPFAM" id="SSF100920">
    <property type="entry name" value="Heat shock protein 70kD (HSP70), peptide-binding domain"/>
    <property type="match status" value="1"/>
</dbReference>
<accession>A0ABS9EKH8</accession>
<evidence type="ECO:0000256" key="2">
    <source>
        <dbReference type="ARBA" id="ARBA00022741"/>
    </source>
</evidence>
<name>A0ABS9EKH8_9BACT</name>
<comment type="similarity">
    <text evidence="1 4">Belongs to the heat shock protein 70 family.</text>
</comment>
<dbReference type="InterPro" id="IPR018181">
    <property type="entry name" value="Heat_shock_70_CS"/>
</dbReference>
<comment type="caution">
    <text evidence="5">The sequence shown here is derived from an EMBL/GenBank/DDBJ whole genome shotgun (WGS) entry which is preliminary data.</text>
</comment>
<evidence type="ECO:0000313" key="6">
    <source>
        <dbReference type="Proteomes" id="UP001200430"/>
    </source>
</evidence>
<evidence type="ECO:0000256" key="3">
    <source>
        <dbReference type="ARBA" id="ARBA00022840"/>
    </source>
</evidence>
<protein>
    <submittedName>
        <fullName evidence="5">Hsp70 family protein</fullName>
    </submittedName>
</protein>
<evidence type="ECO:0000313" key="5">
    <source>
        <dbReference type="EMBL" id="MCF4141712.1"/>
    </source>
</evidence>
<dbReference type="EMBL" id="JAKGUD010000002">
    <property type="protein sequence ID" value="MCF4141712.1"/>
    <property type="molecule type" value="Genomic_DNA"/>
</dbReference>
<evidence type="ECO:0000256" key="4">
    <source>
        <dbReference type="RuleBase" id="RU003322"/>
    </source>
</evidence>
<dbReference type="PROSITE" id="PS01036">
    <property type="entry name" value="HSP70_3"/>
    <property type="match status" value="1"/>
</dbReference>
<evidence type="ECO:0000256" key="1">
    <source>
        <dbReference type="ARBA" id="ARBA00007381"/>
    </source>
</evidence>
<dbReference type="Gene3D" id="3.90.640.10">
    <property type="entry name" value="Actin, Chain A, domain 4"/>
    <property type="match status" value="1"/>
</dbReference>
<dbReference type="Gene3D" id="2.60.34.10">
    <property type="entry name" value="Substrate Binding Domain Of DNAk, Chain A, domain 1"/>
    <property type="match status" value="1"/>
</dbReference>
<dbReference type="SUPFAM" id="SSF53067">
    <property type="entry name" value="Actin-like ATPase domain"/>
    <property type="match status" value="2"/>
</dbReference>
<reference evidence="5 6" key="1">
    <citation type="submission" date="2022-01" db="EMBL/GenBank/DDBJ databases">
        <title>Dethiosulfovibrio faecalis sp. nov., a novel proteolytic, non-sulfur-reducing bacterium isolated from a marine aquaculture solid waste bioreactor.</title>
        <authorList>
            <person name="Grabowski S."/>
            <person name="Apolinario E."/>
            <person name="Schneider N."/>
            <person name="Marshall C.W."/>
            <person name="Sowers K.R."/>
        </authorList>
    </citation>
    <scope>NUCLEOTIDE SEQUENCE [LARGE SCALE GENOMIC DNA]</scope>
    <source>
        <strain evidence="5 6">DSM 12537</strain>
    </source>
</reference>
<gene>
    <name evidence="5" type="ORF">L2W38_02625</name>
</gene>
<dbReference type="RefSeq" id="WP_236098340.1">
    <property type="nucleotide sequence ID" value="NZ_JAKGUD010000002.1"/>
</dbReference>
<dbReference type="InterPro" id="IPR013126">
    <property type="entry name" value="Hsp_70_fam"/>
</dbReference>
<keyword evidence="6" id="KW-1185">Reference proteome</keyword>
<keyword evidence="2 4" id="KW-0547">Nucleotide-binding</keyword>